<dbReference type="EMBL" id="NJBO01000004">
    <property type="protein sequence ID" value="TKJ43432.1"/>
    <property type="molecule type" value="Genomic_DNA"/>
</dbReference>
<keyword evidence="1" id="KW-0175">Coiled coil</keyword>
<proteinExistence type="predicted"/>
<evidence type="ECO:0000313" key="3">
    <source>
        <dbReference type="Proteomes" id="UP000317778"/>
    </source>
</evidence>
<comment type="caution">
    <text evidence="2">The sequence shown here is derived from an EMBL/GenBank/DDBJ whole genome shotgun (WGS) entry which is preliminary data.</text>
</comment>
<sequence>MIIEHVAKAYEAISLSLKRCSRDSINSDLLDALEEARENLRKALDELKSVQSDDRKFYDAILKYSLSKKAELGDNISDILRFLEQVK</sequence>
<dbReference type="Proteomes" id="UP000317778">
    <property type="component" value="Unassembled WGS sequence"/>
</dbReference>
<protein>
    <submittedName>
        <fullName evidence="2">Uncharacterized protein</fullName>
    </submittedName>
</protein>
<evidence type="ECO:0000256" key="1">
    <source>
        <dbReference type="SAM" id="Coils"/>
    </source>
</evidence>
<feature type="coiled-coil region" evidence="1">
    <location>
        <begin position="26"/>
        <end position="53"/>
    </location>
</feature>
<organism evidence="2 3">
    <name type="scientific">candidate division TA06 bacterium B3_TA06</name>
    <dbReference type="NCBI Taxonomy" id="2012487"/>
    <lineage>
        <taxon>Bacteria</taxon>
        <taxon>Bacteria division TA06</taxon>
    </lineage>
</organism>
<gene>
    <name evidence="2" type="ORF">CEE36_03610</name>
</gene>
<name>A0A532V8I1_UNCT6</name>
<reference evidence="2 3" key="1">
    <citation type="submission" date="2017-06" db="EMBL/GenBank/DDBJ databases">
        <title>Novel microbial phyla capable of carbon fixation and sulfur reduction in deep-sea sediments.</title>
        <authorList>
            <person name="Huang J."/>
            <person name="Baker B."/>
            <person name="Wang Y."/>
        </authorList>
    </citation>
    <scope>NUCLEOTIDE SEQUENCE [LARGE SCALE GENOMIC DNA]</scope>
    <source>
        <strain evidence="2">B3_TA06</strain>
    </source>
</reference>
<evidence type="ECO:0000313" key="2">
    <source>
        <dbReference type="EMBL" id="TKJ43432.1"/>
    </source>
</evidence>
<accession>A0A532V8I1</accession>
<dbReference type="AlphaFoldDB" id="A0A532V8I1"/>